<dbReference type="OrthoDB" id="5360893at2759"/>
<keyword evidence="3" id="KW-1185">Reference proteome</keyword>
<dbReference type="RefSeq" id="XP_025357742.1">
    <property type="nucleotide sequence ID" value="XM_025498243.1"/>
</dbReference>
<dbReference type="STRING" id="1280837.A0A316VIV8"/>
<dbReference type="EMBL" id="KZ819602">
    <property type="protein sequence ID" value="PWN37440.1"/>
    <property type="molecule type" value="Genomic_DNA"/>
</dbReference>
<dbReference type="PANTHER" id="PTHR12110">
    <property type="entry name" value="HYDROXYPYRUVATE ISOMERASE"/>
    <property type="match status" value="1"/>
</dbReference>
<keyword evidence="2" id="KW-0413">Isomerase</keyword>
<dbReference type="SUPFAM" id="SSF51658">
    <property type="entry name" value="Xylose isomerase-like"/>
    <property type="match status" value="1"/>
</dbReference>
<protein>
    <submittedName>
        <fullName evidence="2">Xylose isomerase-like protein</fullName>
    </submittedName>
</protein>
<dbReference type="InterPro" id="IPR013022">
    <property type="entry name" value="Xyl_isomerase-like_TIM-brl"/>
</dbReference>
<evidence type="ECO:0000313" key="2">
    <source>
        <dbReference type="EMBL" id="PWN37440.1"/>
    </source>
</evidence>
<dbReference type="InParanoid" id="A0A316VIV8"/>
<dbReference type="Proteomes" id="UP000245771">
    <property type="component" value="Unassembled WGS sequence"/>
</dbReference>
<dbReference type="InterPro" id="IPR050312">
    <property type="entry name" value="IolE/XylAMocC-like"/>
</dbReference>
<gene>
    <name evidence="2" type="ORF">FA14DRAFT_159494</name>
</gene>
<evidence type="ECO:0000259" key="1">
    <source>
        <dbReference type="Pfam" id="PF01261"/>
    </source>
</evidence>
<sequence length="413" mass="45922">MTQMPTLSIFTASVGFHTAGHTLPSKLRSIANAGFEAVEIFQDDLDAFAASDEFAIIYKALTPPSSPQYGKRVLHDNEIASTSSTTLSNETVTQEKTAWNAHGPCTPFEAQREIVCASYIRGICASLGLQILSLQPMRDVEGWKDSQKRKHAIERVRSRFAVMRALGTDLLLCCSNCQPEDQITNDIDQCAEDFAILADEAARFETTITPMLNENTIIAPQQQSTKPLRIAFEGLSWGTYIDRWDQAYAIVEKVDRKNFGLCFDSFNTLGRQFADPCSPSGIQEPIAETEKALKASLEAIPVKVPAEKVFFLQVGDARKMQVPLEPSPNPNEPRPARMIWSRGNRLYPGEFDRGAFMPTLDFVKAVHSTGYKGPWSIEVFNSSLHEPGQEVQKEHAERGHKGLVWLINQVITA</sequence>
<proteinExistence type="predicted"/>
<dbReference type="Pfam" id="PF01261">
    <property type="entry name" value="AP_endonuc_2"/>
    <property type="match status" value="1"/>
</dbReference>
<dbReference type="PANTHER" id="PTHR12110:SF21">
    <property type="entry name" value="XYLOSE ISOMERASE-LIKE TIM BARREL DOMAIN-CONTAINING PROTEIN"/>
    <property type="match status" value="1"/>
</dbReference>
<reference evidence="2 3" key="1">
    <citation type="journal article" date="2018" name="Mol. Biol. Evol.">
        <title>Broad Genomic Sampling Reveals a Smut Pathogenic Ancestry of the Fungal Clade Ustilaginomycotina.</title>
        <authorList>
            <person name="Kijpornyongpan T."/>
            <person name="Mondo S.J."/>
            <person name="Barry K."/>
            <person name="Sandor L."/>
            <person name="Lee J."/>
            <person name="Lipzen A."/>
            <person name="Pangilinan J."/>
            <person name="LaButti K."/>
            <person name="Hainaut M."/>
            <person name="Henrissat B."/>
            <person name="Grigoriev I.V."/>
            <person name="Spatafora J.W."/>
            <person name="Aime M.C."/>
        </authorList>
    </citation>
    <scope>NUCLEOTIDE SEQUENCE [LARGE SCALE GENOMIC DNA]</scope>
    <source>
        <strain evidence="2 3">MCA 3882</strain>
    </source>
</reference>
<dbReference type="InterPro" id="IPR036237">
    <property type="entry name" value="Xyl_isomerase-like_sf"/>
</dbReference>
<evidence type="ECO:0000313" key="3">
    <source>
        <dbReference type="Proteomes" id="UP000245771"/>
    </source>
</evidence>
<accession>A0A316VIV8</accession>
<dbReference type="GO" id="GO:0016853">
    <property type="term" value="F:isomerase activity"/>
    <property type="evidence" value="ECO:0007669"/>
    <property type="project" value="UniProtKB-KW"/>
</dbReference>
<dbReference type="Gene3D" id="3.20.20.150">
    <property type="entry name" value="Divalent-metal-dependent TIM barrel enzymes"/>
    <property type="match status" value="1"/>
</dbReference>
<dbReference type="GeneID" id="37020024"/>
<name>A0A316VIV8_9BASI</name>
<dbReference type="AlphaFoldDB" id="A0A316VIV8"/>
<organism evidence="2 3">
    <name type="scientific">Meira miltonrushii</name>
    <dbReference type="NCBI Taxonomy" id="1280837"/>
    <lineage>
        <taxon>Eukaryota</taxon>
        <taxon>Fungi</taxon>
        <taxon>Dikarya</taxon>
        <taxon>Basidiomycota</taxon>
        <taxon>Ustilaginomycotina</taxon>
        <taxon>Exobasidiomycetes</taxon>
        <taxon>Exobasidiales</taxon>
        <taxon>Brachybasidiaceae</taxon>
        <taxon>Meira</taxon>
    </lineage>
</organism>
<feature type="domain" description="Xylose isomerase-like TIM barrel" evidence="1">
    <location>
        <begin position="119"/>
        <end position="393"/>
    </location>
</feature>